<dbReference type="Proteomes" id="UP001607303">
    <property type="component" value="Unassembled WGS sequence"/>
</dbReference>
<dbReference type="AlphaFoldDB" id="A0ABD2BV49"/>
<gene>
    <name evidence="1" type="ORF">V1477_013150</name>
</gene>
<dbReference type="EMBL" id="JAYRBN010000066">
    <property type="protein sequence ID" value="KAL2736641.1"/>
    <property type="molecule type" value="Genomic_DNA"/>
</dbReference>
<comment type="caution">
    <text evidence="1">The sequence shown here is derived from an EMBL/GenBank/DDBJ whole genome shotgun (WGS) entry which is preliminary data.</text>
</comment>
<evidence type="ECO:0000313" key="2">
    <source>
        <dbReference type="Proteomes" id="UP001607303"/>
    </source>
</evidence>
<proteinExistence type="predicted"/>
<name>A0ABD2BV49_VESMC</name>
<evidence type="ECO:0000313" key="1">
    <source>
        <dbReference type="EMBL" id="KAL2736641.1"/>
    </source>
</evidence>
<reference evidence="1 2" key="1">
    <citation type="journal article" date="2024" name="Ann. Entomol. Soc. Am.">
        <title>Genomic analyses of the southern and eastern yellowjacket wasps (Hymenoptera: Vespidae) reveal evolutionary signatures of social life.</title>
        <authorList>
            <person name="Catto M.A."/>
            <person name="Caine P.B."/>
            <person name="Orr S.E."/>
            <person name="Hunt B.G."/>
            <person name="Goodisman M.A.D."/>
        </authorList>
    </citation>
    <scope>NUCLEOTIDE SEQUENCE [LARGE SCALE GENOMIC DNA]</scope>
    <source>
        <strain evidence="1">232</strain>
        <tissue evidence="1">Head and thorax</tissue>
    </source>
</reference>
<protein>
    <submittedName>
        <fullName evidence="1">Uncharacterized protein</fullName>
    </submittedName>
</protein>
<keyword evidence="2" id="KW-1185">Reference proteome</keyword>
<organism evidence="1 2">
    <name type="scientific">Vespula maculifrons</name>
    <name type="common">Eastern yellow jacket</name>
    <name type="synonym">Wasp</name>
    <dbReference type="NCBI Taxonomy" id="7453"/>
    <lineage>
        <taxon>Eukaryota</taxon>
        <taxon>Metazoa</taxon>
        <taxon>Ecdysozoa</taxon>
        <taxon>Arthropoda</taxon>
        <taxon>Hexapoda</taxon>
        <taxon>Insecta</taxon>
        <taxon>Pterygota</taxon>
        <taxon>Neoptera</taxon>
        <taxon>Endopterygota</taxon>
        <taxon>Hymenoptera</taxon>
        <taxon>Apocrita</taxon>
        <taxon>Aculeata</taxon>
        <taxon>Vespoidea</taxon>
        <taxon>Vespidae</taxon>
        <taxon>Vespinae</taxon>
        <taxon>Vespula</taxon>
    </lineage>
</organism>
<sequence>MDLILPLETKRSVGFSKGHVDQRGVRFLLESNGPGMEKEFIGIYRKLGTIATGVDMGILVACRSGSSAQMAPLYKDKQLTADPRSCWVDPYLWFICRHHPNAFFSSYNQEVS</sequence>
<accession>A0ABD2BV49</accession>